<dbReference type="SUPFAM" id="SSF52317">
    <property type="entry name" value="Class I glutamine amidotransferase-like"/>
    <property type="match status" value="1"/>
</dbReference>
<organism evidence="2 3">
    <name type="scientific">Lacihabitans lacunae</name>
    <dbReference type="NCBI Taxonomy" id="1028214"/>
    <lineage>
        <taxon>Bacteria</taxon>
        <taxon>Pseudomonadati</taxon>
        <taxon>Bacteroidota</taxon>
        <taxon>Cytophagia</taxon>
        <taxon>Cytophagales</taxon>
        <taxon>Leadbetterellaceae</taxon>
        <taxon>Lacihabitans</taxon>
    </lineage>
</organism>
<evidence type="ECO:0000313" key="3">
    <source>
        <dbReference type="Proteomes" id="UP001595616"/>
    </source>
</evidence>
<dbReference type="SUPFAM" id="SSF102588">
    <property type="entry name" value="LmbE-like"/>
    <property type="match status" value="1"/>
</dbReference>
<protein>
    <submittedName>
        <fullName evidence="2">PIG-L family deacetylase</fullName>
    </submittedName>
</protein>
<sequence length="826" mass="92035">MKKNWLFILLFYCTVSVSAQTRPLTSSEILHGIEKLNTVGNAMYVAAHPDDENTLLIAWLAKEKKARTAYFAMTRGDGGQNLIGSEQGEYVGLVRTHELLEARKIDGGEQLFSRAIDFGFTKKTDEALLTWGREQILSDLVFQIRRLKPDVIINRFPPDERAGHGHHSASAVLSAEAFDAAADPTKFPEQLKLVSVWQAKRLVWNSYNRGFTNSTPEEKNFVKVSLGDFNPLLGKSYPEIAAEARSKHRSQGFGSAPTRNERYDFMVHIKGEPAVDDVFDGLDRTWNRIAGGKSIGEKLNGIIAKYDLKDPSKSVKELLEIYKLIDGLEKTVYTENKLEECKNLIAQCSGLYFEANPSVNFAAPGQSLKIFGTVTTRSMLDIKFSGISVSGETNKDSIISPITLPFNKSTDLVFDITIPQNAAVTQPYWLQKEAQKGTYVLSDEKFRSQPMAPDALQATFFFEIEGVKIPFTSAIKYKYTEPARGEIYKYFEIRPEIMVNVDQKVLVFADNLPKKVGISAKATVANLDATISLDLPKNWISSPNEIKVNFEEKNQEKQVYFTVTPPATKSEIEIKVVAKTSHGVYTHGLKTISYEHIPELNTFPEAKAVANKLDIKKKGQNLGYVEGAGDEVPSALRQIGYTVSMITAGNINENLAKYDAIIIGVRAYNTQDWLAANQELLLNYVKNGGNLIVQYQTQAFYGTVKTKDLGPYPLSVGRGRVTDENAAVTFLQKDHPILNTPNKITQKDFEGWIQERGLYFGDKYSDKYTPILAMNDEGEEPLEGSLLVAKYGKGNYVFTGLSLFRQLPAGVPGAYRLMSNLISLGK</sequence>
<dbReference type="EMBL" id="JBHRYQ010000001">
    <property type="protein sequence ID" value="MFC3813178.1"/>
    <property type="molecule type" value="Genomic_DNA"/>
</dbReference>
<feature type="chain" id="PRO_5047067171" evidence="1">
    <location>
        <begin position="20"/>
        <end position="826"/>
    </location>
</feature>
<comment type="caution">
    <text evidence="2">The sequence shown here is derived from an EMBL/GenBank/DDBJ whole genome shotgun (WGS) entry which is preliminary data.</text>
</comment>
<feature type="signal peptide" evidence="1">
    <location>
        <begin position="1"/>
        <end position="19"/>
    </location>
</feature>
<dbReference type="InterPro" id="IPR003737">
    <property type="entry name" value="GlcNAc_PI_deacetylase-related"/>
</dbReference>
<dbReference type="Gene3D" id="3.40.50.10320">
    <property type="entry name" value="LmbE-like"/>
    <property type="match status" value="1"/>
</dbReference>
<dbReference type="RefSeq" id="WP_379840083.1">
    <property type="nucleotide sequence ID" value="NZ_JBHRYQ010000001.1"/>
</dbReference>
<keyword evidence="1" id="KW-0732">Signal</keyword>
<evidence type="ECO:0000256" key="1">
    <source>
        <dbReference type="SAM" id="SignalP"/>
    </source>
</evidence>
<dbReference type="PANTHER" id="PTHR12993:SF11">
    <property type="entry name" value="N-ACETYLGLUCOSAMINYL-PHOSPHATIDYLINOSITOL DE-N-ACETYLASE"/>
    <property type="match status" value="1"/>
</dbReference>
<dbReference type="Proteomes" id="UP001595616">
    <property type="component" value="Unassembled WGS sequence"/>
</dbReference>
<dbReference type="Pfam" id="PF02585">
    <property type="entry name" value="PIG-L"/>
    <property type="match status" value="1"/>
</dbReference>
<keyword evidence="3" id="KW-1185">Reference proteome</keyword>
<name>A0ABV7Z4Q6_9BACT</name>
<dbReference type="InterPro" id="IPR029062">
    <property type="entry name" value="Class_I_gatase-like"/>
</dbReference>
<dbReference type="InterPro" id="IPR024078">
    <property type="entry name" value="LmbE-like_dom_sf"/>
</dbReference>
<reference evidence="3" key="1">
    <citation type="journal article" date="2019" name="Int. J. Syst. Evol. Microbiol.">
        <title>The Global Catalogue of Microorganisms (GCM) 10K type strain sequencing project: providing services to taxonomists for standard genome sequencing and annotation.</title>
        <authorList>
            <consortium name="The Broad Institute Genomics Platform"/>
            <consortium name="The Broad Institute Genome Sequencing Center for Infectious Disease"/>
            <person name="Wu L."/>
            <person name="Ma J."/>
        </authorList>
    </citation>
    <scope>NUCLEOTIDE SEQUENCE [LARGE SCALE GENOMIC DNA]</scope>
    <source>
        <strain evidence="3">CECT 7956</strain>
    </source>
</reference>
<dbReference type="Gene3D" id="3.40.50.880">
    <property type="match status" value="1"/>
</dbReference>
<dbReference type="PANTHER" id="PTHR12993">
    <property type="entry name" value="N-ACETYLGLUCOSAMINYL-PHOSPHATIDYLINOSITOL DE-N-ACETYLASE-RELATED"/>
    <property type="match status" value="1"/>
</dbReference>
<evidence type="ECO:0000313" key="2">
    <source>
        <dbReference type="EMBL" id="MFC3813178.1"/>
    </source>
</evidence>
<accession>A0ABV7Z4Q6</accession>
<proteinExistence type="predicted"/>
<gene>
    <name evidence="2" type="ORF">ACFOOI_21105</name>
</gene>